<reference evidence="2 3" key="1">
    <citation type="journal article" date="2018" name="Plant J.">
        <title>Genome sequences of Chlorella sorokiniana UTEX 1602 and Micractinium conductrix SAG 241.80: implications to maltose excretion by a green alga.</title>
        <authorList>
            <person name="Arriola M.B."/>
            <person name="Velmurugan N."/>
            <person name="Zhang Y."/>
            <person name="Plunkett M.H."/>
            <person name="Hondzo H."/>
            <person name="Barney B.M."/>
        </authorList>
    </citation>
    <scope>NUCLEOTIDE SEQUENCE [LARGE SCALE GENOMIC DNA]</scope>
    <source>
        <strain evidence="2 3">SAG 241.80</strain>
    </source>
</reference>
<dbReference type="EMBL" id="LHPF02000001">
    <property type="protein sequence ID" value="PSC76148.1"/>
    <property type="molecule type" value="Genomic_DNA"/>
</dbReference>
<dbReference type="STRING" id="554055.A0A2P6VPW7"/>
<evidence type="ECO:0000256" key="1">
    <source>
        <dbReference type="SAM" id="MobiDB-lite"/>
    </source>
</evidence>
<dbReference type="Proteomes" id="UP000239649">
    <property type="component" value="Unassembled WGS sequence"/>
</dbReference>
<feature type="region of interest" description="Disordered" evidence="1">
    <location>
        <begin position="525"/>
        <end position="549"/>
    </location>
</feature>
<comment type="caution">
    <text evidence="2">The sequence shown here is derived from an EMBL/GenBank/DDBJ whole genome shotgun (WGS) entry which is preliminary data.</text>
</comment>
<sequence>MEAFADFKHCMLALVSGAAAARPAGGSGGAPHGAPPSELQDFAGVVVRGVRQERRKAAGGGGGGGEPGPAAAPAAACPPLSLLLRYLLLLHQHQHHSGFHPHWWPEVSDASLDLCERLLLPRRDPMPPVAMLDGVEGAGGPAGGVREHDVQALRTSLGCDREEAVALLRRAQGEVLPALQDALEAAQVDEGLLLELAGEYAASRGLEPLPAAPAALPAVPAVGSGEAMQVDQDGERQQRGVAAAASPEAEQQQGSQRPAKVARKEGGSGGGTRSPRASGTTDDALVLPAEMSQQQLHKAVQRLKPAIGGGHAEVAIAELEAADPAFLPGHPGVAFALHHCCFLEAMTMPGGGASAALAIVRQHLTPLAQRHPQLQPQLKAALAQLLPPPGAGSGAFYAQLQLTASKGAVSAIRAALRPRCRLHEPRLVVLLRELLSLHTAHFKLQRCQDWFASGLGITSLKASLSGSGAGAGAGSSAAAAAAAAAAAVAAVAGEALAAAGAAGAAGGRPGGGDVPVPGVRLLVSDTDEDDEMDEDSEGDEDGEGGAGVPESSILTVCEFTGLPRHTAIELLLVHGGDVAAVLAHVFP</sequence>
<protein>
    <submittedName>
        <fullName evidence="2">Uncharacterized protein</fullName>
    </submittedName>
</protein>
<accession>A0A2P6VPW7</accession>
<organism evidence="2 3">
    <name type="scientific">Micractinium conductrix</name>
    <dbReference type="NCBI Taxonomy" id="554055"/>
    <lineage>
        <taxon>Eukaryota</taxon>
        <taxon>Viridiplantae</taxon>
        <taxon>Chlorophyta</taxon>
        <taxon>core chlorophytes</taxon>
        <taxon>Trebouxiophyceae</taxon>
        <taxon>Chlorellales</taxon>
        <taxon>Chlorellaceae</taxon>
        <taxon>Chlorella clade</taxon>
        <taxon>Micractinium</taxon>
    </lineage>
</organism>
<proteinExistence type="predicted"/>
<evidence type="ECO:0000313" key="3">
    <source>
        <dbReference type="Proteomes" id="UP000239649"/>
    </source>
</evidence>
<feature type="compositionally biased region" description="Acidic residues" evidence="1">
    <location>
        <begin position="525"/>
        <end position="543"/>
    </location>
</feature>
<keyword evidence="3" id="KW-1185">Reference proteome</keyword>
<feature type="region of interest" description="Disordered" evidence="1">
    <location>
        <begin position="225"/>
        <end position="281"/>
    </location>
</feature>
<gene>
    <name evidence="2" type="ORF">C2E20_0716</name>
</gene>
<dbReference type="OrthoDB" id="10654706at2759"/>
<feature type="compositionally biased region" description="Low complexity" evidence="1">
    <location>
        <begin position="242"/>
        <end position="256"/>
    </location>
</feature>
<dbReference type="AlphaFoldDB" id="A0A2P6VPW7"/>
<name>A0A2P6VPW7_9CHLO</name>
<evidence type="ECO:0000313" key="2">
    <source>
        <dbReference type="EMBL" id="PSC76148.1"/>
    </source>
</evidence>